<dbReference type="Gene3D" id="1.10.490.110">
    <property type="entry name" value="Uncharacterized conserved protein DUF2267"/>
    <property type="match status" value="1"/>
</dbReference>
<reference evidence="1 4" key="2">
    <citation type="submission" date="2021-03" db="EMBL/GenBank/DDBJ databases">
        <title>Genome Sequence of Bradyrhizobium vignae strain ISRA400.</title>
        <authorList>
            <person name="Tisa L.S."/>
            <person name="Svistoonoff S."/>
            <person name="Hocher V."/>
            <person name="Fall S."/>
            <person name="Zaiya A."/>
            <person name="Naing D."/>
            <person name="Niang N."/>
            <person name="Diouf A."/>
            <person name="Dasylva M.C."/>
            <person name="Toure O."/>
            <person name="Gueye M."/>
            <person name="Gully D."/>
            <person name="Tisseyre P."/>
            <person name="Simpson S."/>
            <person name="Morris K."/>
            <person name="Thomas W.K."/>
        </authorList>
    </citation>
    <scope>NUCLEOTIDE SEQUENCE [LARGE SCALE GENOMIC DNA]</scope>
    <source>
        <strain evidence="1 4">ISRA400</strain>
    </source>
</reference>
<sequence length="153" mass="17204">MSSSAIPVFDKTAQTTHLWLNEISEQIGLDDQQSWRVTTAVLHAIRDRLPVELAAHLGSQLPLLVRGAYYDQFRPSAMPSRVRSLEEFLQLIAEKLKFGRPVDTEDAARAVFNVLSRHLTAGQIEKVREALPEDVRAIWSAEPGTTDQRSMSH</sequence>
<dbReference type="InterPro" id="IPR038282">
    <property type="entry name" value="DUF2267_sf"/>
</dbReference>
<dbReference type="RefSeq" id="WP_122403801.1">
    <property type="nucleotide sequence ID" value="NZ_JAGIKT010000004.1"/>
</dbReference>
<keyword evidence="4" id="KW-1185">Reference proteome</keyword>
<reference evidence="2 3" key="1">
    <citation type="submission" date="2018-03" db="EMBL/GenBank/DDBJ databases">
        <authorList>
            <person name="Gully D."/>
        </authorList>
    </citation>
    <scope>NUCLEOTIDE SEQUENCE [LARGE SCALE GENOMIC DNA]</scope>
    <source>
        <strain evidence="2">ORS3257</strain>
    </source>
</reference>
<evidence type="ECO:0000313" key="4">
    <source>
        <dbReference type="Proteomes" id="UP000669317"/>
    </source>
</evidence>
<dbReference type="Pfam" id="PF10025">
    <property type="entry name" value="DUF2267"/>
    <property type="match status" value="1"/>
</dbReference>
<name>A0A2U3Q437_9BRAD</name>
<organism evidence="2 3">
    <name type="scientific">Bradyrhizobium vignae</name>
    <dbReference type="NCBI Taxonomy" id="1549949"/>
    <lineage>
        <taxon>Bacteria</taxon>
        <taxon>Pseudomonadati</taxon>
        <taxon>Pseudomonadota</taxon>
        <taxon>Alphaproteobacteria</taxon>
        <taxon>Hyphomicrobiales</taxon>
        <taxon>Nitrobacteraceae</taxon>
        <taxon>Bradyrhizobium</taxon>
    </lineage>
</organism>
<dbReference type="InterPro" id="IPR018727">
    <property type="entry name" value="DUF2267"/>
</dbReference>
<proteinExistence type="predicted"/>
<accession>A0A2U3Q437</accession>
<evidence type="ECO:0000313" key="3">
    <source>
        <dbReference type="Proteomes" id="UP000246085"/>
    </source>
</evidence>
<protein>
    <submittedName>
        <fullName evidence="1">DUF2267 domain-containing protein</fullName>
    </submittedName>
</protein>
<dbReference type="AlphaFoldDB" id="A0A2U3Q437"/>
<dbReference type="Proteomes" id="UP000669317">
    <property type="component" value="Unassembled WGS sequence"/>
</dbReference>
<dbReference type="KEGG" id="bvz:BRAD3257_5201"/>
<evidence type="ECO:0000313" key="1">
    <source>
        <dbReference type="EMBL" id="MBP0110085.1"/>
    </source>
</evidence>
<dbReference type="Proteomes" id="UP000246085">
    <property type="component" value="Chromosome BRAD3257"/>
</dbReference>
<dbReference type="EMBL" id="LS398110">
    <property type="protein sequence ID" value="SPP96157.1"/>
    <property type="molecule type" value="Genomic_DNA"/>
</dbReference>
<evidence type="ECO:0000313" key="2">
    <source>
        <dbReference type="EMBL" id="SPP96157.1"/>
    </source>
</evidence>
<dbReference type="EMBL" id="JAGIKT010000004">
    <property type="protein sequence ID" value="MBP0110085.1"/>
    <property type="molecule type" value="Genomic_DNA"/>
</dbReference>
<gene>
    <name evidence="2" type="ORF">BRAD3257_5201</name>
    <name evidence="1" type="ORF">JWS04_03015</name>
</gene>